<dbReference type="PROSITE" id="PS50277">
    <property type="entry name" value="GLYCO_HORMONE_ALPHA_3"/>
    <property type="match status" value="1"/>
</dbReference>
<dbReference type="PANTHER" id="PTHR31129:SF2">
    <property type="entry name" value="GLYCOPROTEIN HORMONE ALPHA-2"/>
    <property type="match status" value="1"/>
</dbReference>
<evidence type="ECO:0000256" key="7">
    <source>
        <dbReference type="ARBA" id="ARBA00032529"/>
    </source>
</evidence>
<gene>
    <name evidence="11" type="ORF">HHUSO_G36427</name>
</gene>
<dbReference type="PROSITE" id="PS01225">
    <property type="entry name" value="CTCK_2"/>
    <property type="match status" value="1"/>
</dbReference>
<evidence type="ECO:0000256" key="2">
    <source>
        <dbReference type="ARBA" id="ARBA00009128"/>
    </source>
</evidence>
<comment type="subcellular location">
    <subcellularLocation>
        <location evidence="1">Secreted</location>
    </subcellularLocation>
</comment>
<evidence type="ECO:0000259" key="10">
    <source>
        <dbReference type="PROSITE" id="PS01225"/>
    </source>
</evidence>
<organism evidence="11 12">
    <name type="scientific">Huso huso</name>
    <name type="common">Beluga</name>
    <name type="synonym">Acipenser huso</name>
    <dbReference type="NCBI Taxonomy" id="61971"/>
    <lineage>
        <taxon>Eukaryota</taxon>
        <taxon>Metazoa</taxon>
        <taxon>Chordata</taxon>
        <taxon>Craniata</taxon>
        <taxon>Vertebrata</taxon>
        <taxon>Euteleostomi</taxon>
        <taxon>Actinopterygii</taxon>
        <taxon>Chondrostei</taxon>
        <taxon>Acipenseriformes</taxon>
        <taxon>Acipenseridae</taxon>
        <taxon>Huso</taxon>
    </lineage>
</organism>
<protein>
    <recommendedName>
        <fullName evidence="7">GTH-alpha</fullName>
    </recommendedName>
</protein>
<dbReference type="InterPro" id="IPR052680">
    <property type="entry name" value="Glyco_Hormone_Alpha"/>
</dbReference>
<evidence type="ECO:0000313" key="11">
    <source>
        <dbReference type="EMBL" id="KAK6466383.1"/>
    </source>
</evidence>
<evidence type="ECO:0000256" key="3">
    <source>
        <dbReference type="ARBA" id="ARBA00022525"/>
    </source>
</evidence>
<dbReference type="InterPro" id="IPR006207">
    <property type="entry name" value="Cys_knot_C"/>
</dbReference>
<dbReference type="Proteomes" id="UP001369086">
    <property type="component" value="Unassembled WGS sequence"/>
</dbReference>
<proteinExistence type="inferred from homology"/>
<dbReference type="InterPro" id="IPR029034">
    <property type="entry name" value="Cystine-knot_cytokine"/>
</dbReference>
<comment type="similarity">
    <text evidence="2">Belongs to the glycoprotein hormones subunit alpha family.</text>
</comment>
<feature type="region of interest" description="Disordered" evidence="9">
    <location>
        <begin position="1"/>
        <end position="93"/>
    </location>
</feature>
<keyword evidence="3" id="KW-0964">Secreted</keyword>
<evidence type="ECO:0000256" key="1">
    <source>
        <dbReference type="ARBA" id="ARBA00004613"/>
    </source>
</evidence>
<accession>A0ABR0Y1U0</accession>
<feature type="domain" description="CTCK" evidence="10">
    <location>
        <begin position="154"/>
        <end position="222"/>
    </location>
</feature>
<keyword evidence="4" id="KW-0372">Hormone</keyword>
<evidence type="ECO:0000256" key="8">
    <source>
        <dbReference type="PROSITE-ProRule" id="PRU00039"/>
    </source>
</evidence>
<evidence type="ECO:0000256" key="6">
    <source>
        <dbReference type="ARBA" id="ARBA00023180"/>
    </source>
</evidence>
<keyword evidence="5" id="KW-1015">Disulfide bond</keyword>
<keyword evidence="12" id="KW-1185">Reference proteome</keyword>
<reference evidence="11 12" key="1">
    <citation type="submission" date="2021-05" db="EMBL/GenBank/DDBJ databases">
        <authorList>
            <person name="Zahm M."/>
            <person name="Klopp C."/>
            <person name="Cabau C."/>
            <person name="Kuhl H."/>
            <person name="Suciu R."/>
            <person name="Ciorpac M."/>
            <person name="Holostenco D."/>
            <person name="Gessner J."/>
            <person name="Wuertz S."/>
            <person name="Hohne C."/>
            <person name="Stock M."/>
            <person name="Gislard M."/>
            <person name="Lluch J."/>
            <person name="Milhes M."/>
            <person name="Lampietro C."/>
            <person name="Lopez Roques C."/>
            <person name="Donnadieu C."/>
            <person name="Du K."/>
            <person name="Schartl M."/>
            <person name="Guiguen Y."/>
        </authorList>
    </citation>
    <scope>NUCLEOTIDE SEQUENCE [LARGE SCALE GENOMIC DNA]</scope>
    <source>
        <strain evidence="11">Hh-F2</strain>
        <tissue evidence="11">Blood</tissue>
    </source>
</reference>
<name>A0ABR0Y1U0_HUSHU</name>
<feature type="compositionally biased region" description="Acidic residues" evidence="9">
    <location>
        <begin position="43"/>
        <end position="57"/>
    </location>
</feature>
<feature type="compositionally biased region" description="Basic and acidic residues" evidence="9">
    <location>
        <begin position="9"/>
        <end position="30"/>
    </location>
</feature>
<evidence type="ECO:0000256" key="9">
    <source>
        <dbReference type="SAM" id="MobiDB-lite"/>
    </source>
</evidence>
<evidence type="ECO:0000256" key="5">
    <source>
        <dbReference type="ARBA" id="ARBA00023157"/>
    </source>
</evidence>
<dbReference type="InterPro" id="IPR000476">
    <property type="entry name" value="Glyco_hormone"/>
</dbReference>
<feature type="compositionally biased region" description="Basic and acidic residues" evidence="9">
    <location>
        <begin position="61"/>
        <end position="73"/>
    </location>
</feature>
<comment type="caution">
    <text evidence="11">The sequence shown here is derived from an EMBL/GenBank/DDBJ whole genome shotgun (WGS) entry which is preliminary data.</text>
</comment>
<dbReference type="PANTHER" id="PTHR31129">
    <property type="entry name" value="GLYCOPROTEIN HORMONE ALPHA-2"/>
    <property type="match status" value="1"/>
</dbReference>
<dbReference type="Gene3D" id="2.10.90.10">
    <property type="entry name" value="Cystine-knot cytokines"/>
    <property type="match status" value="1"/>
</dbReference>
<dbReference type="EMBL" id="JAHFZB010000057">
    <property type="protein sequence ID" value="KAK6466383.1"/>
    <property type="molecule type" value="Genomic_DNA"/>
</dbReference>
<evidence type="ECO:0000313" key="12">
    <source>
        <dbReference type="Proteomes" id="UP001369086"/>
    </source>
</evidence>
<sequence length="226" mass="25226">MSQYHFLKVRADGGRSQEDDITVRPPKRNESLNQSGPNRRSEETEDEEEVEAGEDMTSEGMEARDMTSEEAETKAGGILSRLARTEPNRTEPPAQVTMLSARTLIAGVFLFIIMISGSWNHNTLGPGSHLHSFNVTIRSDRRGTCRGTHVAQACVGFCESSAFPSKYSVLLASNFQHNITSVSQCCTISKMQKIKVRLHCEGARREEIEIYTAEACQCDMCRLSRY</sequence>
<comment type="caution">
    <text evidence="8">Lacks conserved residue(s) required for the propagation of feature annotation.</text>
</comment>
<dbReference type="SUPFAM" id="SSF57501">
    <property type="entry name" value="Cystine-knot cytokines"/>
    <property type="match status" value="1"/>
</dbReference>
<evidence type="ECO:0000256" key="4">
    <source>
        <dbReference type="ARBA" id="ARBA00022702"/>
    </source>
</evidence>
<keyword evidence="6" id="KW-0325">Glycoprotein</keyword>